<dbReference type="GO" id="GO:1902201">
    <property type="term" value="P:negative regulation of bacterial-type flagellum-dependent cell motility"/>
    <property type="evidence" value="ECO:0007669"/>
    <property type="project" value="TreeGrafter"/>
</dbReference>
<dbReference type="Gene3D" id="3.30.70.270">
    <property type="match status" value="1"/>
</dbReference>
<dbReference type="GO" id="GO:0043709">
    <property type="term" value="P:cell adhesion involved in single-species biofilm formation"/>
    <property type="evidence" value="ECO:0007669"/>
    <property type="project" value="TreeGrafter"/>
</dbReference>
<dbReference type="InterPro" id="IPR050469">
    <property type="entry name" value="Diguanylate_Cyclase"/>
</dbReference>
<organism evidence="5 6">
    <name type="scientific">Roseateles toxinivorans</name>
    <dbReference type="NCBI Taxonomy" id="270368"/>
    <lineage>
        <taxon>Bacteria</taxon>
        <taxon>Pseudomonadati</taxon>
        <taxon>Pseudomonadota</taxon>
        <taxon>Betaproteobacteria</taxon>
        <taxon>Burkholderiales</taxon>
        <taxon>Sphaerotilaceae</taxon>
        <taxon>Roseateles</taxon>
    </lineage>
</organism>
<evidence type="ECO:0000256" key="3">
    <source>
        <dbReference type="SAM" id="Phobius"/>
    </source>
</evidence>
<dbReference type="InterPro" id="IPR000160">
    <property type="entry name" value="GGDEF_dom"/>
</dbReference>
<protein>
    <recommendedName>
        <fullName evidence="1">diguanylate cyclase</fullName>
        <ecNumber evidence="1">2.7.7.65</ecNumber>
    </recommendedName>
</protein>
<feature type="transmembrane region" description="Helical" evidence="3">
    <location>
        <begin position="121"/>
        <end position="139"/>
    </location>
</feature>
<feature type="transmembrane region" description="Helical" evidence="3">
    <location>
        <begin position="188"/>
        <end position="209"/>
    </location>
</feature>
<keyword evidence="6" id="KW-1185">Reference proteome</keyword>
<comment type="catalytic activity">
    <reaction evidence="2">
        <text>2 GTP = 3',3'-c-di-GMP + 2 diphosphate</text>
        <dbReference type="Rhea" id="RHEA:24898"/>
        <dbReference type="ChEBI" id="CHEBI:33019"/>
        <dbReference type="ChEBI" id="CHEBI:37565"/>
        <dbReference type="ChEBI" id="CHEBI:58805"/>
        <dbReference type="EC" id="2.7.7.65"/>
    </reaction>
</comment>
<feature type="transmembrane region" description="Helical" evidence="3">
    <location>
        <begin position="71"/>
        <end position="88"/>
    </location>
</feature>
<keyword evidence="3" id="KW-1133">Transmembrane helix</keyword>
<dbReference type="SUPFAM" id="SSF55073">
    <property type="entry name" value="Nucleotide cyclase"/>
    <property type="match status" value="1"/>
</dbReference>
<dbReference type="NCBIfam" id="TIGR00254">
    <property type="entry name" value="GGDEF"/>
    <property type="match status" value="1"/>
</dbReference>
<dbReference type="CDD" id="cd01949">
    <property type="entry name" value="GGDEF"/>
    <property type="match status" value="1"/>
</dbReference>
<accession>A0A4R6QRQ7</accession>
<dbReference type="InterPro" id="IPR043128">
    <property type="entry name" value="Rev_trsase/Diguanyl_cyclase"/>
</dbReference>
<dbReference type="FunFam" id="3.30.70.270:FF:000001">
    <property type="entry name" value="Diguanylate cyclase domain protein"/>
    <property type="match status" value="1"/>
</dbReference>
<feature type="transmembrane region" description="Helical" evidence="3">
    <location>
        <begin position="6"/>
        <end position="27"/>
    </location>
</feature>
<feature type="domain" description="GGDEF" evidence="4">
    <location>
        <begin position="250"/>
        <end position="385"/>
    </location>
</feature>
<dbReference type="PANTHER" id="PTHR45138">
    <property type="entry name" value="REGULATORY COMPONENTS OF SENSORY TRANSDUCTION SYSTEM"/>
    <property type="match status" value="1"/>
</dbReference>
<evidence type="ECO:0000259" key="4">
    <source>
        <dbReference type="PROSITE" id="PS50887"/>
    </source>
</evidence>
<gene>
    <name evidence="5" type="ORF">DES47_1021054</name>
</gene>
<reference evidence="5 6" key="1">
    <citation type="submission" date="2019-03" db="EMBL/GenBank/DDBJ databases">
        <title>Genomic Encyclopedia of Type Strains, Phase IV (KMG-IV): sequencing the most valuable type-strain genomes for metagenomic binning, comparative biology and taxonomic classification.</title>
        <authorList>
            <person name="Goeker M."/>
        </authorList>
    </citation>
    <scope>NUCLEOTIDE SEQUENCE [LARGE SCALE GENOMIC DNA]</scope>
    <source>
        <strain evidence="5 6">DSM 16998</strain>
    </source>
</reference>
<sequence length="396" mass="42283">MSLDIPTLMLTLLLGYLLLSIVLAVALGGRRHDQELRSWTLGSWALLGGFLMLTARVWVPMPVSVLGGNSLILLGMCLHTEALYRFLLDKPAPRWVWGILGGGMVMLLAVMFQPLSQRSPVISAMLGLALLPGVHVIWVHGRRAERSLRTVGVTLALAALVLMFRGVHGLVSPHVYASLTHSSLSQGLTFLIAFLCLLGAGFGFVLASFERLAQRMEVLATVDGLTGSMNRATTDTMLAHALARCRREGQPLAFVALDLDHFKRINDLHGHSTGDAVLRAFVATVKLRLRAGDVVGRLGGEEFGLVLPNTGAAGAEHVAEAVRRAIEKMQVSNADGQLVPVTVSAGVAVAPAGPGVSGEQLYREADRALYRAKALGRNRVEPSEAVGSGLFETAQA</sequence>
<dbReference type="RefSeq" id="WP_166651957.1">
    <property type="nucleotide sequence ID" value="NZ_SNXS01000002.1"/>
</dbReference>
<dbReference type="GO" id="GO:0052621">
    <property type="term" value="F:diguanylate cyclase activity"/>
    <property type="evidence" value="ECO:0007669"/>
    <property type="project" value="UniProtKB-EC"/>
</dbReference>
<dbReference type="GO" id="GO:0005886">
    <property type="term" value="C:plasma membrane"/>
    <property type="evidence" value="ECO:0007669"/>
    <property type="project" value="TreeGrafter"/>
</dbReference>
<keyword evidence="3" id="KW-0812">Transmembrane</keyword>
<feature type="transmembrane region" description="Helical" evidence="3">
    <location>
        <begin position="95"/>
        <end position="115"/>
    </location>
</feature>
<keyword evidence="3" id="KW-0472">Membrane</keyword>
<dbReference type="Proteomes" id="UP000295361">
    <property type="component" value="Unassembled WGS sequence"/>
</dbReference>
<evidence type="ECO:0000256" key="1">
    <source>
        <dbReference type="ARBA" id="ARBA00012528"/>
    </source>
</evidence>
<dbReference type="InterPro" id="IPR029787">
    <property type="entry name" value="Nucleotide_cyclase"/>
</dbReference>
<evidence type="ECO:0000313" key="6">
    <source>
        <dbReference type="Proteomes" id="UP000295361"/>
    </source>
</evidence>
<dbReference type="EMBL" id="SNXS01000002">
    <property type="protein sequence ID" value="TDP73292.1"/>
    <property type="molecule type" value="Genomic_DNA"/>
</dbReference>
<feature type="transmembrane region" description="Helical" evidence="3">
    <location>
        <begin position="39"/>
        <end position="59"/>
    </location>
</feature>
<proteinExistence type="predicted"/>
<dbReference type="Pfam" id="PF00990">
    <property type="entry name" value="GGDEF"/>
    <property type="match status" value="1"/>
</dbReference>
<feature type="transmembrane region" description="Helical" evidence="3">
    <location>
        <begin position="151"/>
        <end position="168"/>
    </location>
</feature>
<dbReference type="InParanoid" id="A0A4R6QRQ7"/>
<comment type="caution">
    <text evidence="5">The sequence shown here is derived from an EMBL/GenBank/DDBJ whole genome shotgun (WGS) entry which is preliminary data.</text>
</comment>
<dbReference type="PANTHER" id="PTHR45138:SF9">
    <property type="entry name" value="DIGUANYLATE CYCLASE DGCM-RELATED"/>
    <property type="match status" value="1"/>
</dbReference>
<evidence type="ECO:0000313" key="5">
    <source>
        <dbReference type="EMBL" id="TDP73292.1"/>
    </source>
</evidence>
<dbReference type="AlphaFoldDB" id="A0A4R6QRQ7"/>
<evidence type="ECO:0000256" key="2">
    <source>
        <dbReference type="ARBA" id="ARBA00034247"/>
    </source>
</evidence>
<dbReference type="SMART" id="SM00267">
    <property type="entry name" value="GGDEF"/>
    <property type="match status" value="1"/>
</dbReference>
<dbReference type="PROSITE" id="PS50887">
    <property type="entry name" value="GGDEF"/>
    <property type="match status" value="1"/>
</dbReference>
<dbReference type="EC" id="2.7.7.65" evidence="1"/>
<name>A0A4R6QRQ7_9BURK</name>